<dbReference type="GO" id="GO:0044780">
    <property type="term" value="P:bacterial-type flagellum assembly"/>
    <property type="evidence" value="ECO:0007669"/>
    <property type="project" value="InterPro"/>
</dbReference>
<proteinExistence type="inferred from homology"/>
<dbReference type="InterPro" id="IPR036679">
    <property type="entry name" value="FlgN-like_sf"/>
</dbReference>
<dbReference type="EMBL" id="JALHAP010000075">
    <property type="protein sequence ID" value="MCT4701567.1"/>
    <property type="molecule type" value="Genomic_DNA"/>
</dbReference>
<name>A0A9X2W6P4_9ENTR</name>
<keyword evidence="3" id="KW-1005">Bacterial flagellum biogenesis</keyword>
<evidence type="ECO:0000313" key="5">
    <source>
        <dbReference type="Proteomes" id="UP001150641"/>
    </source>
</evidence>
<comment type="caution">
    <text evidence="4">The sequence shown here is derived from an EMBL/GenBank/DDBJ whole genome shotgun (WGS) entry which is preliminary data.</text>
</comment>
<reference evidence="4" key="1">
    <citation type="submission" date="2022-03" db="EMBL/GenBank/DDBJ databases">
        <title>Proposal of a novel genus Dryocolo and two novel species.</title>
        <authorList>
            <person name="Maddock D.W."/>
            <person name="Brady C.L."/>
            <person name="Denman S."/>
            <person name="Arnold D."/>
        </authorList>
    </citation>
    <scope>NUCLEOTIDE SEQUENCE</scope>
    <source>
        <strain evidence="4">H6W4</strain>
    </source>
</reference>
<dbReference type="Proteomes" id="UP001150641">
    <property type="component" value="Unassembled WGS sequence"/>
</dbReference>
<dbReference type="Pfam" id="PF05130">
    <property type="entry name" value="FlgN"/>
    <property type="match status" value="1"/>
</dbReference>
<dbReference type="InterPro" id="IPR007809">
    <property type="entry name" value="FlgN-like"/>
</dbReference>
<protein>
    <submittedName>
        <fullName evidence="4">Flagellar protein FlgN</fullName>
    </submittedName>
</protein>
<keyword evidence="5" id="KW-1185">Reference proteome</keyword>
<evidence type="ECO:0000256" key="2">
    <source>
        <dbReference type="ARBA" id="ARBA00007703"/>
    </source>
</evidence>
<evidence type="ECO:0000256" key="1">
    <source>
        <dbReference type="ARBA" id="ARBA00002397"/>
    </source>
</evidence>
<keyword evidence="4" id="KW-0969">Cilium</keyword>
<accession>A0A9X2W6P4</accession>
<evidence type="ECO:0000256" key="3">
    <source>
        <dbReference type="ARBA" id="ARBA00022795"/>
    </source>
</evidence>
<dbReference type="SUPFAM" id="SSF140566">
    <property type="entry name" value="FlgN-like"/>
    <property type="match status" value="1"/>
</dbReference>
<sequence>MSNASLRVKQLIQDMIGDRKYYVELNELLEKQRLLIIARQTAELDALNAQLIEIYQYLSRSAQQRHTLLQQLGVPSGPQGIKALFAKLPASHHSKVNALWEDLERQANRCHSANESNGILLNMQQEILMNLINTSEPENWLYQQV</sequence>
<evidence type="ECO:0000313" key="4">
    <source>
        <dbReference type="EMBL" id="MCT4701567.1"/>
    </source>
</evidence>
<dbReference type="RefSeq" id="WP_271122401.1">
    <property type="nucleotide sequence ID" value="NZ_JALHAN010000062.1"/>
</dbReference>
<comment type="function">
    <text evidence="1">Required for the efficient initiation of filament assembly.</text>
</comment>
<dbReference type="AlphaFoldDB" id="A0A9X2W6P4"/>
<comment type="similarity">
    <text evidence="2">Belongs to the FlgN family.</text>
</comment>
<organism evidence="4 5">
    <name type="scientific">Dryocola boscaweniae</name>
    <dbReference type="NCBI Taxonomy" id="2925397"/>
    <lineage>
        <taxon>Bacteria</taxon>
        <taxon>Pseudomonadati</taxon>
        <taxon>Pseudomonadota</taxon>
        <taxon>Gammaproteobacteria</taxon>
        <taxon>Enterobacterales</taxon>
        <taxon>Enterobacteriaceae</taxon>
        <taxon>Dryocola</taxon>
    </lineage>
</organism>
<keyword evidence="4" id="KW-0282">Flagellum</keyword>
<dbReference type="Gene3D" id="1.20.58.300">
    <property type="entry name" value="FlgN-like"/>
    <property type="match status" value="1"/>
</dbReference>
<keyword evidence="4" id="KW-0966">Cell projection</keyword>
<gene>
    <name evidence="4" type="ORF">MUA00_07085</name>
</gene>